<reference evidence="1 2" key="1">
    <citation type="journal article" date="2010" name="Stand. Genomic Sci.">
        <title>Complete genome sequence of Spirochaeta smaragdinae type strain (SEBR 4228).</title>
        <authorList>
            <person name="Mavromatis K."/>
            <person name="Yasawong M."/>
            <person name="Chertkov O."/>
            <person name="Lapidus A."/>
            <person name="Lucas S."/>
            <person name="Nolan M."/>
            <person name="Del Rio T.G."/>
            <person name="Tice H."/>
            <person name="Cheng J.F."/>
            <person name="Pitluck S."/>
            <person name="Liolios K."/>
            <person name="Ivanova N."/>
            <person name="Tapia R."/>
            <person name="Han C."/>
            <person name="Bruce D."/>
            <person name="Goodwin L."/>
            <person name="Pati A."/>
            <person name="Chen A."/>
            <person name="Palaniappan K."/>
            <person name="Land M."/>
            <person name="Hauser L."/>
            <person name="Chang Y.J."/>
            <person name="Jeffries C.D."/>
            <person name="Detter J.C."/>
            <person name="Rohde M."/>
            <person name="Brambilla E."/>
            <person name="Spring S."/>
            <person name="Goker M."/>
            <person name="Sikorski J."/>
            <person name="Woyke T."/>
            <person name="Bristow J."/>
            <person name="Eisen J.A."/>
            <person name="Markowitz V."/>
            <person name="Hugenholtz P."/>
            <person name="Klenk H.P."/>
            <person name="Kyrpides N.C."/>
        </authorList>
    </citation>
    <scope>NUCLEOTIDE SEQUENCE [LARGE SCALE GENOMIC DNA]</scope>
    <source>
        <strain evidence="2">DSM 11293 / JCM 15392 / SEBR 4228</strain>
    </source>
</reference>
<protein>
    <recommendedName>
        <fullName evidence="3">Fe-S oxidoreductase</fullName>
    </recommendedName>
</protein>
<evidence type="ECO:0008006" key="3">
    <source>
        <dbReference type="Google" id="ProtNLM"/>
    </source>
</evidence>
<dbReference type="KEGG" id="ssm:Spirs_0208"/>
<organism evidence="1 2">
    <name type="scientific">Sediminispirochaeta smaragdinae (strain DSM 11293 / JCM 15392 / SEBR 4228)</name>
    <name type="common">Spirochaeta smaragdinae</name>
    <dbReference type="NCBI Taxonomy" id="573413"/>
    <lineage>
        <taxon>Bacteria</taxon>
        <taxon>Pseudomonadati</taxon>
        <taxon>Spirochaetota</taxon>
        <taxon>Spirochaetia</taxon>
        <taxon>Spirochaetales</taxon>
        <taxon>Spirochaetaceae</taxon>
        <taxon>Sediminispirochaeta</taxon>
    </lineage>
</organism>
<dbReference type="PANTHER" id="PTHR35866:SF1">
    <property type="entry name" value="YKGJ FAMILY CYSTEINE CLUSTER PROTEIN"/>
    <property type="match status" value="1"/>
</dbReference>
<dbReference type="EMBL" id="CP002116">
    <property type="protein sequence ID" value="ADK79365.1"/>
    <property type="molecule type" value="Genomic_DNA"/>
</dbReference>
<dbReference type="Pfam" id="PF03692">
    <property type="entry name" value="CxxCxxCC"/>
    <property type="match status" value="1"/>
</dbReference>
<evidence type="ECO:0000313" key="2">
    <source>
        <dbReference type="Proteomes" id="UP000002318"/>
    </source>
</evidence>
<proteinExistence type="predicted"/>
<dbReference type="InterPro" id="IPR005358">
    <property type="entry name" value="Puta_zinc/iron-chelating_dom"/>
</dbReference>
<dbReference type="PANTHER" id="PTHR35866">
    <property type="entry name" value="PUTATIVE-RELATED"/>
    <property type="match status" value="1"/>
</dbReference>
<dbReference type="STRING" id="573413.Spirs_0208"/>
<name>E1RA74_SEDSS</name>
<evidence type="ECO:0000313" key="1">
    <source>
        <dbReference type="EMBL" id="ADK79365.1"/>
    </source>
</evidence>
<dbReference type="RefSeq" id="WP_013252829.1">
    <property type="nucleotide sequence ID" value="NC_014364.1"/>
</dbReference>
<dbReference type="Proteomes" id="UP000002318">
    <property type="component" value="Chromosome"/>
</dbReference>
<sequence>MDPEYRILIQTAESRGRLYRDLVRKLRRVAPKELAAVMQELHDEAFRRIDCLKCAHCCAVVGPRLTDTDIQRLGKALSMKPSAFEDTYLIRDEDGDLVFREHPCPFLLADNRCLLYDRRPKACREYPHTDDKHARGLLKISLVNTRFCPIVALVFQGLEERYG</sequence>
<dbReference type="AlphaFoldDB" id="E1RA74"/>
<gene>
    <name evidence="1" type="ordered locus">Spirs_0208</name>
</gene>
<dbReference type="HOGENOM" id="CLU_137972_0_0_12"/>
<dbReference type="eggNOG" id="COG0727">
    <property type="taxonomic scope" value="Bacteria"/>
</dbReference>
<keyword evidence="2" id="KW-1185">Reference proteome</keyword>
<accession>E1RA74</accession>